<keyword evidence="3" id="KW-1185">Reference proteome</keyword>
<dbReference type="EMBL" id="AEWX01000027">
    <property type="protein sequence ID" value="EGC19528.1"/>
    <property type="molecule type" value="Genomic_DNA"/>
</dbReference>
<dbReference type="AlphaFoldDB" id="F0F901"/>
<feature type="compositionally biased region" description="Basic and acidic residues" evidence="1">
    <location>
        <begin position="40"/>
        <end position="49"/>
    </location>
</feature>
<evidence type="ECO:0000313" key="3">
    <source>
        <dbReference type="Proteomes" id="UP000005697"/>
    </source>
</evidence>
<comment type="caution">
    <text evidence="2">The sequence shown here is derived from an EMBL/GenBank/DDBJ whole genome shotgun (WGS) entry which is preliminary data.</text>
</comment>
<protein>
    <submittedName>
        <fullName evidence="2">Uncharacterized protein</fullName>
    </submittedName>
</protein>
<evidence type="ECO:0000313" key="2">
    <source>
        <dbReference type="EMBL" id="EGC19528.1"/>
    </source>
</evidence>
<name>F0F901_9BACT</name>
<sequence>MVQVGKRGGYLPLLRVLACLRPCLAAGGRRTGIRPADSLPDGKRRAGEV</sequence>
<evidence type="ECO:0000256" key="1">
    <source>
        <dbReference type="SAM" id="MobiDB-lite"/>
    </source>
</evidence>
<accession>F0F901</accession>
<organism evidence="2 3">
    <name type="scientific">Prevotella multiformis DSM 16608</name>
    <dbReference type="NCBI Taxonomy" id="888743"/>
    <lineage>
        <taxon>Bacteria</taxon>
        <taxon>Pseudomonadati</taxon>
        <taxon>Bacteroidota</taxon>
        <taxon>Bacteroidia</taxon>
        <taxon>Bacteroidales</taxon>
        <taxon>Prevotellaceae</taxon>
        <taxon>Prevotella</taxon>
    </lineage>
</organism>
<dbReference type="STRING" id="888743.HMPREF9141_2068"/>
<feature type="region of interest" description="Disordered" evidence="1">
    <location>
        <begin position="29"/>
        <end position="49"/>
    </location>
</feature>
<dbReference type="Proteomes" id="UP000005697">
    <property type="component" value="Unassembled WGS sequence"/>
</dbReference>
<reference evidence="2 3" key="1">
    <citation type="submission" date="2011-01" db="EMBL/GenBank/DDBJ databases">
        <authorList>
            <person name="Muzny D."/>
            <person name="Qin X."/>
            <person name="Deng J."/>
            <person name="Jiang H."/>
            <person name="Liu Y."/>
            <person name="Qu J."/>
            <person name="Song X.-Z."/>
            <person name="Zhang L."/>
            <person name="Thornton R."/>
            <person name="Coyle M."/>
            <person name="Francisco L."/>
            <person name="Jackson L."/>
            <person name="Javaid M."/>
            <person name="Korchina V."/>
            <person name="Kovar C."/>
            <person name="Mata R."/>
            <person name="Mathew T."/>
            <person name="Ngo R."/>
            <person name="Nguyen L."/>
            <person name="Nguyen N."/>
            <person name="Okwuonu G."/>
            <person name="Ongeri F."/>
            <person name="Pham C."/>
            <person name="Simmons D."/>
            <person name="Wilczek-Boney K."/>
            <person name="Hale W."/>
            <person name="Jakkamsetti A."/>
            <person name="Pham P."/>
            <person name="Ruth R."/>
            <person name="San Lucas F."/>
            <person name="Warren J."/>
            <person name="Zhang J."/>
            <person name="Zhao Z."/>
            <person name="Zhou C."/>
            <person name="Zhu D."/>
            <person name="Lee S."/>
            <person name="Bess C."/>
            <person name="Blankenburg K."/>
            <person name="Forbes L."/>
            <person name="Fu Q."/>
            <person name="Gubbala S."/>
            <person name="Hirani K."/>
            <person name="Jayaseelan J.C."/>
            <person name="Lara F."/>
            <person name="Munidasa M."/>
            <person name="Palculict T."/>
            <person name="Patil S."/>
            <person name="Pu L.-L."/>
            <person name="Saada N."/>
            <person name="Tang L."/>
            <person name="Weissenberger G."/>
            <person name="Zhu Y."/>
            <person name="Hemphill L."/>
            <person name="Shang Y."/>
            <person name="Youmans B."/>
            <person name="Ayvaz T."/>
            <person name="Ross M."/>
            <person name="Santibanez J."/>
            <person name="Aqrawi P."/>
            <person name="Gross S."/>
            <person name="Joshi V."/>
            <person name="Fowler G."/>
            <person name="Nazareth L."/>
            <person name="Reid J."/>
            <person name="Worley K."/>
            <person name="Petrosino J."/>
            <person name="Highlander S."/>
            <person name="Gibbs R."/>
        </authorList>
    </citation>
    <scope>NUCLEOTIDE SEQUENCE [LARGE SCALE GENOMIC DNA]</scope>
    <source>
        <strain evidence="2 3">DSM 16608</strain>
    </source>
</reference>
<gene>
    <name evidence="2" type="ORF">HMPREF9141_2068</name>
</gene>
<proteinExistence type="predicted"/>
<dbReference type="HOGENOM" id="CLU_3139187_0_0_10"/>